<evidence type="ECO:0000313" key="3">
    <source>
        <dbReference type="Proteomes" id="UP000595095"/>
    </source>
</evidence>
<gene>
    <name evidence="2" type="ORF">IT774_09655</name>
</gene>
<dbReference type="Proteomes" id="UP000595095">
    <property type="component" value="Chromosome"/>
</dbReference>
<keyword evidence="3" id="KW-1185">Reference proteome</keyword>
<dbReference type="KEGG" id="smaa:IT774_09655"/>
<organism evidence="2 3">
    <name type="scientific">Salinimonas marina</name>
    <dbReference type="NCBI Taxonomy" id="2785918"/>
    <lineage>
        <taxon>Bacteria</taxon>
        <taxon>Pseudomonadati</taxon>
        <taxon>Pseudomonadota</taxon>
        <taxon>Gammaproteobacteria</taxon>
        <taxon>Alteromonadales</taxon>
        <taxon>Alteromonadaceae</taxon>
        <taxon>Alteromonas/Salinimonas group</taxon>
        <taxon>Salinimonas</taxon>
    </lineage>
</organism>
<proteinExistence type="predicted"/>
<sequence>MMSLKKLVCSAALLVTAATASLSANAGLITQQVRVGGELIATIDVDVDNAALGQMMIDGDDITRLGTFLILRCLP</sequence>
<feature type="signal peptide" evidence="1">
    <location>
        <begin position="1"/>
        <end position="26"/>
    </location>
</feature>
<reference evidence="2 3" key="1">
    <citation type="submission" date="2020-11" db="EMBL/GenBank/DDBJ databases">
        <title>Complete genome sequence for Salinimonas sp. strain G2-b.</title>
        <authorList>
            <person name="Park S.-J."/>
        </authorList>
    </citation>
    <scope>NUCLEOTIDE SEQUENCE [LARGE SCALE GENOMIC DNA]</scope>
    <source>
        <strain evidence="2 3">G2-b</strain>
    </source>
</reference>
<name>A0A7S9DWH3_9ALTE</name>
<dbReference type="RefSeq" id="WP_195809604.1">
    <property type="nucleotide sequence ID" value="NZ_CP064795.1"/>
</dbReference>
<evidence type="ECO:0000313" key="2">
    <source>
        <dbReference type="EMBL" id="QPG04510.1"/>
    </source>
</evidence>
<feature type="chain" id="PRO_5032894591" evidence="1">
    <location>
        <begin position="27"/>
        <end position="75"/>
    </location>
</feature>
<protein>
    <submittedName>
        <fullName evidence="2">Uncharacterized protein</fullName>
    </submittedName>
</protein>
<keyword evidence="1" id="KW-0732">Signal</keyword>
<evidence type="ECO:0000256" key="1">
    <source>
        <dbReference type="SAM" id="SignalP"/>
    </source>
</evidence>
<dbReference type="EMBL" id="CP064795">
    <property type="protein sequence ID" value="QPG04510.1"/>
    <property type="molecule type" value="Genomic_DNA"/>
</dbReference>
<accession>A0A7S9DWH3</accession>
<dbReference type="AlphaFoldDB" id="A0A7S9DWH3"/>